<dbReference type="InterPro" id="IPR029016">
    <property type="entry name" value="GAF-like_dom_sf"/>
</dbReference>
<dbReference type="InterPro" id="IPR003594">
    <property type="entry name" value="HATPase_dom"/>
</dbReference>
<dbReference type="Pfam" id="PF02518">
    <property type="entry name" value="HATPase_c"/>
    <property type="match status" value="1"/>
</dbReference>
<dbReference type="SMART" id="SM00387">
    <property type="entry name" value="HATPase_c"/>
    <property type="match status" value="1"/>
</dbReference>
<feature type="domain" description="Protein kinase" evidence="3">
    <location>
        <begin position="10"/>
        <end position="271"/>
    </location>
</feature>
<dbReference type="InterPro" id="IPR005467">
    <property type="entry name" value="His_kinase_dom"/>
</dbReference>
<dbReference type="CDD" id="cd14014">
    <property type="entry name" value="STKc_PknB_like"/>
    <property type="match status" value="1"/>
</dbReference>
<dbReference type="SUPFAM" id="SSF56112">
    <property type="entry name" value="Protein kinase-like (PK-like)"/>
    <property type="match status" value="1"/>
</dbReference>
<dbReference type="InterPro" id="IPR000700">
    <property type="entry name" value="PAS-assoc_C"/>
</dbReference>
<dbReference type="PROSITE" id="PS50011">
    <property type="entry name" value="PROTEIN_KINASE_DOM"/>
    <property type="match status" value="1"/>
</dbReference>
<dbReference type="PRINTS" id="PR00344">
    <property type="entry name" value="BCTRLSENSOR"/>
</dbReference>
<organism evidence="7 8">
    <name type="scientific">Massilia polaris</name>
    <dbReference type="NCBI Taxonomy" id="2728846"/>
    <lineage>
        <taxon>Bacteria</taxon>
        <taxon>Pseudomonadati</taxon>
        <taxon>Pseudomonadota</taxon>
        <taxon>Betaproteobacteria</taxon>
        <taxon>Burkholderiales</taxon>
        <taxon>Oxalobacteraceae</taxon>
        <taxon>Telluria group</taxon>
        <taxon>Massilia</taxon>
    </lineage>
</organism>
<comment type="catalytic activity">
    <reaction evidence="1">
        <text>ATP + protein L-histidine = ADP + protein N-phospho-L-histidine.</text>
        <dbReference type="EC" id="2.7.13.3"/>
    </reaction>
</comment>
<dbReference type="InterPro" id="IPR036890">
    <property type="entry name" value="HATPase_C_sf"/>
</dbReference>
<dbReference type="InterPro" id="IPR041664">
    <property type="entry name" value="AAA_16"/>
</dbReference>
<dbReference type="SUPFAM" id="SSF55781">
    <property type="entry name" value="GAF domain-like"/>
    <property type="match status" value="1"/>
</dbReference>
<dbReference type="GO" id="GO:0009882">
    <property type="term" value="F:blue light photoreceptor activity"/>
    <property type="evidence" value="ECO:0007669"/>
    <property type="project" value="UniProtKB-ARBA"/>
</dbReference>
<dbReference type="PANTHER" id="PTHR43642">
    <property type="entry name" value="HYBRID SIGNAL TRANSDUCTION HISTIDINE KINASE G"/>
    <property type="match status" value="1"/>
</dbReference>
<feature type="domain" description="PAS" evidence="5">
    <location>
        <begin position="1474"/>
        <end position="1530"/>
    </location>
</feature>
<dbReference type="InterPro" id="IPR027417">
    <property type="entry name" value="P-loop_NTPase"/>
</dbReference>
<dbReference type="SUPFAM" id="SSF55874">
    <property type="entry name" value="ATPase domain of HSP90 chaperone/DNA topoisomerase II/histidine kinase"/>
    <property type="match status" value="1"/>
</dbReference>
<dbReference type="Pfam" id="PF13426">
    <property type="entry name" value="PAS_9"/>
    <property type="match status" value="1"/>
</dbReference>
<dbReference type="SUPFAM" id="SSF52540">
    <property type="entry name" value="P-loop containing nucleoside triphosphate hydrolases"/>
    <property type="match status" value="1"/>
</dbReference>
<feature type="domain" description="Histidine kinase" evidence="4">
    <location>
        <begin position="1619"/>
        <end position="1835"/>
    </location>
</feature>
<evidence type="ECO:0000256" key="2">
    <source>
        <dbReference type="ARBA" id="ARBA00012438"/>
    </source>
</evidence>
<dbReference type="Gene3D" id="1.10.287.130">
    <property type="match status" value="1"/>
</dbReference>
<evidence type="ECO:0000313" key="8">
    <source>
        <dbReference type="Proteomes" id="UP000583752"/>
    </source>
</evidence>
<reference evidence="7 8" key="1">
    <citation type="submission" date="2020-04" db="EMBL/GenBank/DDBJ databases">
        <title>Massilia sp. RP-1-19 isolated from soil.</title>
        <authorList>
            <person name="Dahal R.H."/>
        </authorList>
    </citation>
    <scope>NUCLEOTIDE SEQUENCE [LARGE SCALE GENOMIC DNA]</scope>
    <source>
        <strain evidence="7 8">RP-1-19</strain>
    </source>
</reference>
<dbReference type="Pfam" id="PF13191">
    <property type="entry name" value="AAA_16"/>
    <property type="match status" value="1"/>
</dbReference>
<dbReference type="Gene3D" id="3.30.450.20">
    <property type="entry name" value="PAS domain"/>
    <property type="match status" value="1"/>
</dbReference>
<dbReference type="Gene3D" id="3.40.50.300">
    <property type="entry name" value="P-loop containing nucleotide triphosphate hydrolases"/>
    <property type="match status" value="1"/>
</dbReference>
<accession>A0A848HIT6</accession>
<dbReference type="Pfam" id="PF25503">
    <property type="entry name" value="TPR_CHK1"/>
    <property type="match status" value="1"/>
</dbReference>
<dbReference type="PROSITE" id="PS50113">
    <property type="entry name" value="PAC"/>
    <property type="match status" value="1"/>
</dbReference>
<dbReference type="Gene3D" id="3.30.565.10">
    <property type="entry name" value="Histidine kinase-like ATPase, C-terminal domain"/>
    <property type="match status" value="1"/>
</dbReference>
<dbReference type="EC" id="2.7.13.3" evidence="2"/>
<dbReference type="RefSeq" id="WP_169464689.1">
    <property type="nucleotide sequence ID" value="NZ_JABBGG010000003.1"/>
</dbReference>
<dbReference type="Gene3D" id="1.10.510.10">
    <property type="entry name" value="Transferase(Phosphotransferase) domain 1"/>
    <property type="match status" value="1"/>
</dbReference>
<dbReference type="InterPro" id="IPR003018">
    <property type="entry name" value="GAF"/>
</dbReference>
<dbReference type="SMART" id="SM00065">
    <property type="entry name" value="GAF"/>
    <property type="match status" value="1"/>
</dbReference>
<dbReference type="InterPro" id="IPR000014">
    <property type="entry name" value="PAS"/>
</dbReference>
<dbReference type="Proteomes" id="UP000583752">
    <property type="component" value="Unassembled WGS sequence"/>
</dbReference>
<gene>
    <name evidence="7" type="ORF">HHL21_07830</name>
</gene>
<feature type="domain" description="PAC" evidence="6">
    <location>
        <begin position="1550"/>
        <end position="1599"/>
    </location>
</feature>
<evidence type="ECO:0000259" key="6">
    <source>
        <dbReference type="PROSITE" id="PS50113"/>
    </source>
</evidence>
<protein>
    <recommendedName>
        <fullName evidence="2">histidine kinase</fullName>
        <ecNumber evidence="2">2.7.13.3</ecNumber>
    </recommendedName>
</protein>
<dbReference type="SUPFAM" id="SSF55785">
    <property type="entry name" value="PYP-like sensor domain (PAS domain)"/>
    <property type="match status" value="1"/>
</dbReference>
<dbReference type="InterPro" id="IPR053159">
    <property type="entry name" value="Hybrid_Histidine_Kinase"/>
</dbReference>
<dbReference type="PANTHER" id="PTHR43642:SF1">
    <property type="entry name" value="HYBRID SIGNAL TRANSDUCTION HISTIDINE KINASE G"/>
    <property type="match status" value="1"/>
</dbReference>
<dbReference type="CDD" id="cd00130">
    <property type="entry name" value="PAS"/>
    <property type="match status" value="1"/>
</dbReference>
<dbReference type="NCBIfam" id="TIGR00229">
    <property type="entry name" value="sensory_box"/>
    <property type="match status" value="1"/>
</dbReference>
<dbReference type="InterPro" id="IPR004358">
    <property type="entry name" value="Sig_transdc_His_kin-like_C"/>
</dbReference>
<evidence type="ECO:0000256" key="1">
    <source>
        <dbReference type="ARBA" id="ARBA00000085"/>
    </source>
</evidence>
<evidence type="ECO:0000313" key="7">
    <source>
        <dbReference type="EMBL" id="NML60992.1"/>
    </source>
</evidence>
<proteinExistence type="predicted"/>
<dbReference type="InterPro" id="IPR000719">
    <property type="entry name" value="Prot_kinase_dom"/>
</dbReference>
<dbReference type="PROSITE" id="PS50112">
    <property type="entry name" value="PAS"/>
    <property type="match status" value="1"/>
</dbReference>
<dbReference type="InterPro" id="IPR008271">
    <property type="entry name" value="Ser/Thr_kinase_AS"/>
</dbReference>
<dbReference type="EMBL" id="JABBGG010000003">
    <property type="protein sequence ID" value="NML60992.1"/>
    <property type="molecule type" value="Genomic_DNA"/>
</dbReference>
<dbReference type="InterPro" id="IPR035965">
    <property type="entry name" value="PAS-like_dom_sf"/>
</dbReference>
<dbReference type="Gene3D" id="3.30.450.40">
    <property type="match status" value="1"/>
</dbReference>
<evidence type="ECO:0000259" key="4">
    <source>
        <dbReference type="PROSITE" id="PS50109"/>
    </source>
</evidence>
<dbReference type="SMART" id="SM00091">
    <property type="entry name" value="PAS"/>
    <property type="match status" value="1"/>
</dbReference>
<dbReference type="PROSITE" id="PS00108">
    <property type="entry name" value="PROTEIN_KINASE_ST"/>
    <property type="match status" value="1"/>
</dbReference>
<dbReference type="Pfam" id="PF01590">
    <property type="entry name" value="GAF"/>
    <property type="match status" value="1"/>
</dbReference>
<dbReference type="GO" id="GO:0004673">
    <property type="term" value="F:protein histidine kinase activity"/>
    <property type="evidence" value="ECO:0007669"/>
    <property type="project" value="UniProtKB-EC"/>
</dbReference>
<dbReference type="PROSITE" id="PS50109">
    <property type="entry name" value="HIS_KIN"/>
    <property type="match status" value="1"/>
</dbReference>
<keyword evidence="8" id="KW-1185">Reference proteome</keyword>
<evidence type="ECO:0000259" key="5">
    <source>
        <dbReference type="PROSITE" id="PS50112"/>
    </source>
</evidence>
<sequence length="1835" mass="201768">MNAPGFRFDDACLEVLWEGADRRFCKLRHDDAKGDQYAYIAGSAGSGHESRAAITRLAHEYELKSSLDEAWALQPLELLHEGGRTILLVQYSTGAPLDQFMDHRMATGPFLRLAIELAGALGLLHGKGLIHKDLKPANIVVDPVAAKIWLTGFGIAAHVPNRRALKVTPETITGTLAYMAPEQTGRMDCAIDARSDLYALGVTLYQMITGVLPFAAEDPMELVHSHIARQAVPPAERTEGVPAAVSAIIMKLLSKTPEDRYQTAAGLHADLRHCLALYQLTADFGPFVLSSHDIPDLLRIPDTLYGREDSVLALFAAFERVASGGSSELMLVSGYSGIGKSSVVNKLQKTLHTSQGIFAAGKCDPFKQDIPYAALAQALGDLVHMILRASEPELAHWRDAIQGALNPNGQLITSLIPELELVIGKQCPVPDLPPQDSGNRFQMVFRNFLQVFARPEHPLILFLDDLQSIDEATLALVEELIGQREIGHLLLIGAYRDNEVGSSHPLVAAFDAMRRTGTPVREIKLATLAPGDLGRLIAGALHCDEQSAYPLMCLINEKTGGNPYFTIEFLSELTIESLLHFDAGTAAWTWDAPRIAAKGYADNIVHLMVGKVKRLPVAAQQSLKQLACLGNIAQFATLAIVRKCPEEQIHTAFEDAAKAGLIVRLGAAYQFSHDRVQEAAYALIPPALRADAHLRIGRHLLAAGVAEPTAEWIFAVVNQLNYAVDLISDVNEKNTLRELNISAGLRAKAGIAYGAARDYLAQAAALTATDSWAQANAATLELHLLLAESEYLVGNFAAADQLFKLMLDNACSDLDRARIYSLRMKVYQVGNSYNQSFEFALEALRLFGVGFPESDEAIQTAADAEFRAVRENLRGRQIGELLDAPTADSPEVRAIIDLLVDAVPSAYNGRPKLFPLVVMRAVNYSLQFGHTDQSSYAYAVHALMLVGVYGEMAQAFEFSEMALRLNEKFKNVRLRGTLLHLHGDHVNFWRRPFATGIPILEQGFRACLEVGDLVYAGHLAFLSVWQAIERGDEIGAVSMLAADNSKFARQSHNDAVRETIELELQFLACLQGRTSAPLMFDAAGFDECCSLAILERAAFGCGLAFHPIMKQMLAVVFGRHSEALIFARQAEPMLAAAMATPIEASHHFYYALTVTALYPEAPLQERQQFTSIVKDKLKRLKHWAENCPENFQDRYALVRAEVARIENRPDEATEWYEKAIRSARDNGFVHIEALASELAAQFYAARGFETIAHAYLREARYCYHRWGAQGKVEQLDQYYPHIRSDHRRAEPATTVQVQIEHLDLATVIKVSEAVSGEIVLEKLIDTLMRIAIEHAGAQRGLLIVPRGDEYRIEAEVTIRADAVDVDLRQTSVTAADLPESVFHYVVRTRENLVLGDASGLSPYAADDYIFARRSRSVLCMPILKQGTMLGLLYLENSLMPHAFTPARMAVLKLLASAAASSMENARLYRDLAVREARIRRLVDANIIGIVISDTAGRILEANDAFLRIVGYDREDLVSQRVRWTDMTPPEWRERDKQYLVPQLKMAGSLQPFEKEFFRKDGSRVPVLIGVASFETGGDQGVAFVLDLTERKQAVEALRALQMDLAHANRLATMGQLAASIAHEVNQAIGASRNNSHAALRFLSSDPPDIGDAIEALECVVGDTYRAGEIIGRIRDQVRKVPAHMEQVALNDAIKEVISLVRGEMSKHQVTVRMQLAEAVQSVRGDRVQLQQVMLNLIVNAIEAMASANAALRTLTIVTEAVSSHDLLVTVSDTGPGIATENRERAFESLYTTKAGGLGIGLSICRSIIDAHGGKLWMDPALPHGAAFRFTLPPLQ</sequence>
<evidence type="ECO:0000259" key="3">
    <source>
        <dbReference type="PROSITE" id="PS50011"/>
    </source>
</evidence>
<dbReference type="InterPro" id="IPR011009">
    <property type="entry name" value="Kinase-like_dom_sf"/>
</dbReference>
<comment type="caution">
    <text evidence="7">The sequence shown here is derived from an EMBL/GenBank/DDBJ whole genome shotgun (WGS) entry which is preliminary data.</text>
</comment>
<dbReference type="GO" id="GO:0005524">
    <property type="term" value="F:ATP binding"/>
    <property type="evidence" value="ECO:0007669"/>
    <property type="project" value="InterPro"/>
</dbReference>
<dbReference type="SMART" id="SM00220">
    <property type="entry name" value="S_TKc"/>
    <property type="match status" value="1"/>
</dbReference>
<dbReference type="Pfam" id="PF00069">
    <property type="entry name" value="Pkinase"/>
    <property type="match status" value="1"/>
</dbReference>
<name>A0A848HIT6_9BURK</name>